<evidence type="ECO:0000256" key="6">
    <source>
        <dbReference type="ARBA" id="ARBA00022837"/>
    </source>
</evidence>
<protein>
    <submittedName>
        <fullName evidence="9">Sulfatase-like hydrolase/transferase</fullName>
    </submittedName>
</protein>
<evidence type="ECO:0000256" key="7">
    <source>
        <dbReference type="ARBA" id="ARBA00023180"/>
    </source>
</evidence>
<evidence type="ECO:0000256" key="1">
    <source>
        <dbReference type="ARBA" id="ARBA00001913"/>
    </source>
</evidence>
<evidence type="ECO:0000313" key="9">
    <source>
        <dbReference type="EMBL" id="QGY47213.1"/>
    </source>
</evidence>
<dbReference type="KEGG" id="mcos:GM418_27175"/>
<dbReference type="InterPro" id="IPR017850">
    <property type="entry name" value="Alkaline_phosphatase_core_sf"/>
</dbReference>
<dbReference type="Gene3D" id="3.40.720.10">
    <property type="entry name" value="Alkaline Phosphatase, subunit A"/>
    <property type="match status" value="1"/>
</dbReference>
<organism evidence="9 10">
    <name type="scientific">Maribellus comscasis</name>
    <dbReference type="NCBI Taxonomy" id="2681766"/>
    <lineage>
        <taxon>Bacteria</taxon>
        <taxon>Pseudomonadati</taxon>
        <taxon>Bacteroidota</taxon>
        <taxon>Bacteroidia</taxon>
        <taxon>Marinilabiliales</taxon>
        <taxon>Prolixibacteraceae</taxon>
        <taxon>Maribellus</taxon>
    </lineage>
</organism>
<dbReference type="InterPro" id="IPR000917">
    <property type="entry name" value="Sulfatase_N"/>
</dbReference>
<gene>
    <name evidence="9" type="ORF">GM418_27175</name>
</gene>
<dbReference type="Gene3D" id="3.30.1120.10">
    <property type="match status" value="1"/>
</dbReference>
<dbReference type="GO" id="GO:0004065">
    <property type="term" value="F:arylsulfatase activity"/>
    <property type="evidence" value="ECO:0007669"/>
    <property type="project" value="TreeGrafter"/>
</dbReference>
<name>A0A6I6K6D4_9BACT</name>
<evidence type="ECO:0000313" key="10">
    <source>
        <dbReference type="Proteomes" id="UP000428260"/>
    </source>
</evidence>
<keyword evidence="4" id="KW-0732">Signal</keyword>
<comment type="cofactor">
    <cofactor evidence="1">
        <name>Ca(2+)</name>
        <dbReference type="ChEBI" id="CHEBI:29108"/>
    </cofactor>
</comment>
<proteinExistence type="inferred from homology"/>
<dbReference type="PROSITE" id="PS51257">
    <property type="entry name" value="PROKAR_LIPOPROTEIN"/>
    <property type="match status" value="1"/>
</dbReference>
<keyword evidence="7" id="KW-0325">Glycoprotein</keyword>
<sequence>MKKNNLLKLSILLLLFSVGCREKILEKDQFPNVIIFFCDDLGYGDIGPFGHPTIHTPNLDKMAEEGQKWTNFYVAAPVCTPSRAGILTGRLPIRSGMCSENRRVLFPDSEGGLPPSEITIAKALKTKGYSTACIGKWHLGHLPQYSPNAHGFDYYFGIPYSNDMDREEGVKPYESCIDPKVEYFNVPLMRNSEIIERPANQETITKRYTKEAINFIDENKSKPFFLYLAHSMPHVPLFRSEDFANKSLRGVYGDVIEELDWSIGRILDKLEESGLDENTMVVFTSDNGPWLIFNEFGGSAGLLRGGKGGTFEGGMREPTVFWWPGKIEHRIVMDIGSTLDLLPTICSLTGIELDKDRIYDGFDLSPVLFSGEKSERNIIYYYRDTEVYAIRNGSFKAHFKTKDEYGSNETISHNPPLLYDLNVDPSEKYNISDKHPHIIQEMKVLLKEHQSTVVPVENQLEKFENKEEDYQSKSL</sequence>
<dbReference type="FunFam" id="3.40.720.10:FF:000023">
    <property type="entry name" value="Arylsulfatase A"/>
    <property type="match status" value="1"/>
</dbReference>
<dbReference type="InterPro" id="IPR050738">
    <property type="entry name" value="Sulfatase"/>
</dbReference>
<dbReference type="RefSeq" id="WP_158870861.1">
    <property type="nucleotide sequence ID" value="NZ_CP046401.1"/>
</dbReference>
<dbReference type="PANTHER" id="PTHR42693:SF33">
    <property type="entry name" value="ARYLSULFATASE"/>
    <property type="match status" value="1"/>
</dbReference>
<evidence type="ECO:0000256" key="2">
    <source>
        <dbReference type="ARBA" id="ARBA00008779"/>
    </source>
</evidence>
<dbReference type="Proteomes" id="UP000428260">
    <property type="component" value="Chromosome"/>
</dbReference>
<dbReference type="PROSITE" id="PS00149">
    <property type="entry name" value="SULFATASE_2"/>
    <property type="match status" value="1"/>
</dbReference>
<keyword evidence="5 9" id="KW-0378">Hydrolase</keyword>
<feature type="domain" description="Sulfatase N-terminal" evidence="8">
    <location>
        <begin position="31"/>
        <end position="351"/>
    </location>
</feature>
<evidence type="ECO:0000259" key="8">
    <source>
        <dbReference type="Pfam" id="PF00884"/>
    </source>
</evidence>
<dbReference type="PROSITE" id="PS00523">
    <property type="entry name" value="SULFATASE_1"/>
    <property type="match status" value="1"/>
</dbReference>
<keyword evidence="10" id="KW-1185">Reference proteome</keyword>
<dbReference type="SUPFAM" id="SSF53649">
    <property type="entry name" value="Alkaline phosphatase-like"/>
    <property type="match status" value="1"/>
</dbReference>
<keyword evidence="3" id="KW-0479">Metal-binding</keyword>
<reference evidence="9 10" key="1">
    <citation type="submission" date="2019-11" db="EMBL/GenBank/DDBJ databases">
        <authorList>
            <person name="Zheng R.K."/>
            <person name="Sun C.M."/>
        </authorList>
    </citation>
    <scope>NUCLEOTIDE SEQUENCE [LARGE SCALE GENOMIC DNA]</scope>
    <source>
        <strain evidence="9 10">WC007</strain>
    </source>
</reference>
<dbReference type="EMBL" id="CP046401">
    <property type="protein sequence ID" value="QGY47213.1"/>
    <property type="molecule type" value="Genomic_DNA"/>
</dbReference>
<dbReference type="InterPro" id="IPR024607">
    <property type="entry name" value="Sulfatase_CS"/>
</dbReference>
<dbReference type="AlphaFoldDB" id="A0A6I6K6D4"/>
<dbReference type="GO" id="GO:0046872">
    <property type="term" value="F:metal ion binding"/>
    <property type="evidence" value="ECO:0007669"/>
    <property type="project" value="UniProtKB-KW"/>
</dbReference>
<dbReference type="GO" id="GO:0016740">
    <property type="term" value="F:transferase activity"/>
    <property type="evidence" value="ECO:0007669"/>
    <property type="project" value="UniProtKB-KW"/>
</dbReference>
<evidence type="ECO:0000256" key="3">
    <source>
        <dbReference type="ARBA" id="ARBA00022723"/>
    </source>
</evidence>
<dbReference type="CDD" id="cd16026">
    <property type="entry name" value="GALNS_like"/>
    <property type="match status" value="1"/>
</dbReference>
<dbReference type="Pfam" id="PF00884">
    <property type="entry name" value="Sulfatase"/>
    <property type="match status" value="1"/>
</dbReference>
<evidence type="ECO:0000256" key="5">
    <source>
        <dbReference type="ARBA" id="ARBA00022801"/>
    </source>
</evidence>
<keyword evidence="6" id="KW-0106">Calcium</keyword>
<comment type="similarity">
    <text evidence="2">Belongs to the sulfatase family.</text>
</comment>
<dbReference type="PANTHER" id="PTHR42693">
    <property type="entry name" value="ARYLSULFATASE FAMILY MEMBER"/>
    <property type="match status" value="1"/>
</dbReference>
<keyword evidence="9" id="KW-0808">Transferase</keyword>
<dbReference type="Pfam" id="PF14707">
    <property type="entry name" value="Sulfatase_C"/>
    <property type="match status" value="1"/>
</dbReference>
<accession>A0A6I6K6D4</accession>
<evidence type="ECO:0000256" key="4">
    <source>
        <dbReference type="ARBA" id="ARBA00022729"/>
    </source>
</evidence>